<keyword evidence="1" id="KW-0175">Coiled coil</keyword>
<keyword evidence="4" id="KW-1185">Reference proteome</keyword>
<dbReference type="OMA" id="NEGMEIW"/>
<protein>
    <recommendedName>
        <fullName evidence="5">CCHC-type domain-containing protein</fullName>
    </recommendedName>
</protein>
<reference evidence="3 4" key="1">
    <citation type="submission" date="2016-06" db="EMBL/GenBank/DDBJ databases">
        <title>Living apart together: crosstalk between the core and supernumerary genomes in a fungal plant pathogen.</title>
        <authorList>
            <person name="Vanheule A."/>
            <person name="Audenaert K."/>
            <person name="Warris S."/>
            <person name="Van De Geest H."/>
            <person name="Schijlen E."/>
            <person name="Hofte M."/>
            <person name="De Saeger S."/>
            <person name="Haesaert G."/>
            <person name="Waalwijk C."/>
            <person name="Van Der Lee T."/>
        </authorList>
    </citation>
    <scope>NUCLEOTIDE SEQUENCE [LARGE SCALE GENOMIC DNA]</scope>
    <source>
        <strain evidence="3 4">2516</strain>
    </source>
</reference>
<name>A0A1B8A3S7_FUSPO</name>
<dbReference type="EMBL" id="LYXU01000174">
    <property type="protein sequence ID" value="OBS15132.1"/>
    <property type="molecule type" value="Genomic_DNA"/>
</dbReference>
<accession>A0A1B8A3S7</accession>
<comment type="caution">
    <text evidence="3">The sequence shown here is derived from an EMBL/GenBank/DDBJ whole genome shotgun (WGS) entry which is preliminary data.</text>
</comment>
<evidence type="ECO:0008006" key="5">
    <source>
        <dbReference type="Google" id="ProtNLM"/>
    </source>
</evidence>
<proteinExistence type="predicted"/>
<dbReference type="AlphaFoldDB" id="A0A1B8A3S7"/>
<feature type="coiled-coil region" evidence="1">
    <location>
        <begin position="102"/>
        <end position="140"/>
    </location>
</feature>
<dbReference type="Proteomes" id="UP000091967">
    <property type="component" value="Unassembled WGS sequence"/>
</dbReference>
<gene>
    <name evidence="3" type="ORF">FPOA_13980</name>
</gene>
<evidence type="ECO:0000313" key="3">
    <source>
        <dbReference type="EMBL" id="OBS15132.1"/>
    </source>
</evidence>
<evidence type="ECO:0000256" key="1">
    <source>
        <dbReference type="SAM" id="Coils"/>
    </source>
</evidence>
<feature type="region of interest" description="Disordered" evidence="2">
    <location>
        <begin position="228"/>
        <end position="257"/>
    </location>
</feature>
<sequence>MVRHPYQLPYEEVNHLNSGQHLRLLYPKSLEAQEKALEKSAGTAKRTETNTARITSRITNDGLQEDKNATDPGAAMLQKVFGVLRILRDEFSKQQEATRSMIGDQQKTIRELEQKLDEYKQEMQETKAQVAEELRQVRGQLDSILKCPAMINSTQTSLQTSYAEIAWTPHTSQPSNVHPLSSTNSTPSVYSDTLFSTIDISRVSKEEAEKITAGTVRSAVEREMRLERHQLEVPRRDREREESKPHHGPHRGLEETGEIRLGAAEAFGQENETTVAKIAWLSRKDVAKAYGSMVVYLTKGADARRILSEGFFHAGGESGYTSAFERRPQPEQYCNRQEIGYKAFECPGRQRCARCAKEGHSHDSCAEEVTKCVPCGGPHESYSRNCPKLPSSEQVGQQRDN</sequence>
<evidence type="ECO:0000313" key="4">
    <source>
        <dbReference type="Proteomes" id="UP000091967"/>
    </source>
</evidence>
<feature type="region of interest" description="Disordered" evidence="2">
    <location>
        <begin position="379"/>
        <end position="401"/>
    </location>
</feature>
<evidence type="ECO:0000256" key="2">
    <source>
        <dbReference type="SAM" id="MobiDB-lite"/>
    </source>
</evidence>
<organism evidence="3 4">
    <name type="scientific">Fusarium poae</name>
    <dbReference type="NCBI Taxonomy" id="36050"/>
    <lineage>
        <taxon>Eukaryota</taxon>
        <taxon>Fungi</taxon>
        <taxon>Dikarya</taxon>
        <taxon>Ascomycota</taxon>
        <taxon>Pezizomycotina</taxon>
        <taxon>Sordariomycetes</taxon>
        <taxon>Hypocreomycetidae</taxon>
        <taxon>Hypocreales</taxon>
        <taxon>Nectriaceae</taxon>
        <taxon>Fusarium</taxon>
    </lineage>
</organism>
<feature type="compositionally biased region" description="Polar residues" evidence="2">
    <location>
        <begin position="391"/>
        <end position="401"/>
    </location>
</feature>